<keyword evidence="4" id="KW-1185">Reference proteome</keyword>
<comment type="caution">
    <text evidence="3">The sequence shown here is derived from an EMBL/GenBank/DDBJ whole genome shotgun (WGS) entry which is preliminary data.</text>
</comment>
<dbReference type="Gene3D" id="3.40.50.2000">
    <property type="entry name" value="Glycogen Phosphorylase B"/>
    <property type="match status" value="2"/>
</dbReference>
<dbReference type="Pfam" id="PF00534">
    <property type="entry name" value="Glycos_transf_1"/>
    <property type="match status" value="1"/>
</dbReference>
<feature type="domain" description="Glycosyl transferase family 1" evidence="1">
    <location>
        <begin position="202"/>
        <end position="351"/>
    </location>
</feature>
<accession>A0A0X3TBK1</accession>
<dbReference type="Proteomes" id="UP000053791">
    <property type="component" value="Unassembled WGS sequence"/>
</dbReference>
<dbReference type="SUPFAM" id="SSF53756">
    <property type="entry name" value="UDP-Glycosyltransferase/glycogen phosphorylase"/>
    <property type="match status" value="1"/>
</dbReference>
<name>A0A0X3TBK1_9RHOB</name>
<evidence type="ECO:0000259" key="2">
    <source>
        <dbReference type="Pfam" id="PF13439"/>
    </source>
</evidence>
<evidence type="ECO:0000313" key="4">
    <source>
        <dbReference type="Proteomes" id="UP000053791"/>
    </source>
</evidence>
<dbReference type="InterPro" id="IPR001296">
    <property type="entry name" value="Glyco_trans_1"/>
</dbReference>
<proteinExistence type="predicted"/>
<dbReference type="PANTHER" id="PTHR12526">
    <property type="entry name" value="GLYCOSYLTRANSFERASE"/>
    <property type="match status" value="1"/>
</dbReference>
<dbReference type="EMBL" id="LQBQ01000039">
    <property type="protein sequence ID" value="KUJ73197.1"/>
    <property type="molecule type" value="Genomic_DNA"/>
</dbReference>
<dbReference type="Pfam" id="PF13439">
    <property type="entry name" value="Glyco_transf_4"/>
    <property type="match status" value="1"/>
</dbReference>
<protein>
    <recommendedName>
        <fullName evidence="5">Glycosyl transferase family 1</fullName>
    </recommendedName>
</protein>
<dbReference type="AlphaFoldDB" id="A0A0X3TBK1"/>
<evidence type="ECO:0000313" key="3">
    <source>
        <dbReference type="EMBL" id="KUJ73197.1"/>
    </source>
</evidence>
<dbReference type="GO" id="GO:0016757">
    <property type="term" value="F:glycosyltransferase activity"/>
    <property type="evidence" value="ECO:0007669"/>
    <property type="project" value="InterPro"/>
</dbReference>
<organism evidence="3 4">
    <name type="scientific">Ruegeria marisrubri</name>
    <dbReference type="NCBI Taxonomy" id="1685379"/>
    <lineage>
        <taxon>Bacteria</taxon>
        <taxon>Pseudomonadati</taxon>
        <taxon>Pseudomonadota</taxon>
        <taxon>Alphaproteobacteria</taxon>
        <taxon>Rhodobacterales</taxon>
        <taxon>Roseobacteraceae</taxon>
        <taxon>Ruegeria</taxon>
    </lineage>
</organism>
<dbReference type="OrthoDB" id="7527790at2"/>
<feature type="domain" description="Glycosyltransferase subfamily 4-like N-terminal" evidence="2">
    <location>
        <begin position="16"/>
        <end position="181"/>
    </location>
</feature>
<gene>
    <name evidence="3" type="ORF">AVO45_15770</name>
</gene>
<dbReference type="PANTHER" id="PTHR12526:SF630">
    <property type="entry name" value="GLYCOSYLTRANSFERASE"/>
    <property type="match status" value="1"/>
</dbReference>
<evidence type="ECO:0000259" key="1">
    <source>
        <dbReference type="Pfam" id="PF00534"/>
    </source>
</evidence>
<evidence type="ECO:0008006" key="5">
    <source>
        <dbReference type="Google" id="ProtNLM"/>
    </source>
</evidence>
<sequence length="383" mass="42388">MDMHIVHLVTRLLRAGSEENTLETCRWQAQAGHRVTLLHGADFDTWWYDNPVPGVELVRVPPLVHRLDPRSDWRALAALRRLYRALRPDVIHTHQSKAGILGRRASDAVPAARVVHGIHIVPFHGVDAVRRALYLAAERRAALRTDLFIAVSEAVGQAYVEAGIARPDQVHCVRSGMDLHRFRAAVPPSDWRALLRLRPGDAKPPVAVMLASFEPRKRHLPFLRSFARAARGDARLLLAGQGPGEAALRAEIRALGMQDRVILCGYRPDPEALLALADLSVLASVREGLPRVVVQSLAARTPVLVSDLPGISEVVRDGVNGRIRPSGDLDGLAARLVDLLADRRALDELRRGAATTDLSDWQLEELGRRTTELYQMPTERRVA</sequence>
<dbReference type="STRING" id="1685379.AVO45_15770"/>
<dbReference type="InterPro" id="IPR028098">
    <property type="entry name" value="Glyco_trans_4-like_N"/>
</dbReference>
<reference evidence="4" key="1">
    <citation type="submission" date="2015-12" db="EMBL/GenBank/DDBJ databases">
        <authorList>
            <person name="Zhang G."/>
            <person name="Stingl U."/>
        </authorList>
    </citation>
    <scope>NUCLEOTIDE SEQUENCE [LARGE SCALE GENOMIC DNA]</scope>
    <source>
        <strain evidence="4">ZGT118</strain>
    </source>
</reference>